<organism evidence="4 5">
    <name type="scientific">Paenibacillus vini</name>
    <dbReference type="NCBI Taxonomy" id="1476024"/>
    <lineage>
        <taxon>Bacteria</taxon>
        <taxon>Bacillati</taxon>
        <taxon>Bacillota</taxon>
        <taxon>Bacilli</taxon>
        <taxon>Bacillales</taxon>
        <taxon>Paenibacillaceae</taxon>
        <taxon>Paenibacillus</taxon>
    </lineage>
</organism>
<keyword evidence="2" id="KW-0732">Signal</keyword>
<name>A0ABQ4M9J8_9BACL</name>
<feature type="domain" description="SLH" evidence="3">
    <location>
        <begin position="1078"/>
        <end position="1141"/>
    </location>
</feature>
<accession>A0ABQ4M9J8</accession>
<feature type="compositionally biased region" description="Gly residues" evidence="1">
    <location>
        <begin position="822"/>
        <end position="851"/>
    </location>
</feature>
<reference evidence="4 5" key="1">
    <citation type="submission" date="2021-03" db="EMBL/GenBank/DDBJ databases">
        <title>Antimicrobial resistance genes in bacteria isolated from Japanese honey, and their potential for conferring macrolide and lincosamide resistance in the American foulbrood pathogen Paenibacillus larvae.</title>
        <authorList>
            <person name="Okamoto M."/>
            <person name="Kumagai M."/>
            <person name="Kanamori H."/>
            <person name="Takamatsu D."/>
        </authorList>
    </citation>
    <scope>NUCLEOTIDE SEQUENCE [LARGE SCALE GENOMIC DNA]</scope>
    <source>
        <strain evidence="4 5">J42TS3</strain>
    </source>
</reference>
<dbReference type="Pfam" id="PF00395">
    <property type="entry name" value="SLH"/>
    <property type="match status" value="3"/>
</dbReference>
<sequence>MNKIRLNQSRRWLTLLLAAFLAVPVFGGASASAAEAANSSGIAKSAVSHFNYFDKVYEHLNDENHVFKTATYEDIAHLFESEGNYAVLFGGAWSEQTQATIGFINEVAKEQGIHTVYNFDTKLDGDSLQIADSSNPFAYKYVDLVNKYLKNLNLDDKNDPAYNVSYTKDGNTVAANKIEAPFLFVYNKDHKDEQGIPAPIVTYLDERRIWDDFLTDGQLDSNKVGAYKELVRTVFKAAQGYSTINESDYIKEAFNLNYAGENAGQTIFTEADGDLVYEHVTYHQLQQILQSEGNYLFLFGGSWCPNTQAVIKYINEYAKQQGIDKIYFWDTKLDGGLEVRESGNNTGGPRGDNPHGNETLQVRTTNHPYAKLYVDLVNSYLTNIKTQNNTAAKPTTISYVDGQGTVISGDRLQVPYLFAYNKDNKDADGQGAPILGHIELMYSWTNIQPDYVKEGDGYAVGARYNNYIKALESLHSRLEATPTGLNAIAPTTSTNNDGQITGTTSALEYKLAGESEFKPVSGASITGLVPGTYQVRYASKPGYQGPTSKEGATAISYAPGQSVEVVVPAAKQDQEQDAPSGLKGIAPTTADNLDGQITGTTSAQEYKREGDSTYKPAVEGAITGLVPGLYAVRYAAREGFKASPDTLVEVPGFGEQAAPTGLIGVAPTTPANDDGKIVGTTTAMQYKLVSATDYVYATDIEVTGLVPGIYNVRYAEKEGYKASRPTDVEVPAYAAEQAAPAGLTGVAPTTSANNDGKINGTVQGQEYKLSGAAEYTAVTGTSITGLVPGTYQVRYAAKTGYHASPDTAVIVPAYAPAPGGGGNKGGGNNGGNGSGGGGSNSSSGSGSGGNTGTTAPTDSGKPAVTTNGNSVVVSITVKPVTDEATGSSTALASAAAVTSLTDSAKQAEAAGKTAVIEFKATAAAGTQTAQFTIPRKAFNELAAGTSAAVVINYEGIATITLDAGTIDKLSASEESGDISILIAKAELTEEGKQALGDRPVYDFSIFAGDKSITSAGTGGKIKISIPYRPQAGETNNAIIVYRVSESGELEVLRGGFNPATGTVDVAVNELSQLIIGYHKVAFADVAAESWYYPAIDYLAARNIASGVDDNNFSPNAKVTRGQFVVLLLKAYNISPEAVGADNFSDAGESYYSGYLAAAKKLGIANGAGDNKFSPESEITRQELITLLYRALGVLSELPSDQSAASLASYSDAGQIAGYAQEAFRQLAGAGVITGSNGKLGPQEASTRAQVAQILYNLLSK</sequence>
<evidence type="ECO:0000313" key="5">
    <source>
        <dbReference type="Proteomes" id="UP000679992"/>
    </source>
</evidence>
<dbReference type="Proteomes" id="UP000679992">
    <property type="component" value="Unassembled WGS sequence"/>
</dbReference>
<feature type="signal peptide" evidence="2">
    <location>
        <begin position="1"/>
        <end position="36"/>
    </location>
</feature>
<evidence type="ECO:0000256" key="1">
    <source>
        <dbReference type="SAM" id="MobiDB-lite"/>
    </source>
</evidence>
<evidence type="ECO:0000256" key="2">
    <source>
        <dbReference type="SAM" id="SignalP"/>
    </source>
</evidence>
<evidence type="ECO:0000259" key="3">
    <source>
        <dbReference type="PROSITE" id="PS51272"/>
    </source>
</evidence>
<feature type="region of interest" description="Disordered" evidence="1">
    <location>
        <begin position="822"/>
        <end position="866"/>
    </location>
</feature>
<proteinExistence type="predicted"/>
<dbReference type="RefSeq" id="WP_213654410.1">
    <property type="nucleotide sequence ID" value="NZ_BOSL01000004.1"/>
</dbReference>
<dbReference type="PROSITE" id="PS51272">
    <property type="entry name" value="SLH"/>
    <property type="match status" value="3"/>
</dbReference>
<dbReference type="Gene3D" id="3.40.30.10">
    <property type="entry name" value="Glutaredoxin"/>
    <property type="match status" value="1"/>
</dbReference>
<gene>
    <name evidence="4" type="ORF">J42TS3_16980</name>
</gene>
<feature type="chain" id="PRO_5045984112" description="SLH domain-containing protein" evidence="2">
    <location>
        <begin position="37"/>
        <end position="1260"/>
    </location>
</feature>
<evidence type="ECO:0000313" key="4">
    <source>
        <dbReference type="EMBL" id="GIP52663.1"/>
    </source>
</evidence>
<dbReference type="EMBL" id="BOSL01000004">
    <property type="protein sequence ID" value="GIP52663.1"/>
    <property type="molecule type" value="Genomic_DNA"/>
</dbReference>
<dbReference type="InterPro" id="IPR001119">
    <property type="entry name" value="SLH_dom"/>
</dbReference>
<keyword evidence="5" id="KW-1185">Reference proteome</keyword>
<comment type="caution">
    <text evidence="4">The sequence shown here is derived from an EMBL/GenBank/DDBJ whole genome shotgun (WGS) entry which is preliminary data.</text>
</comment>
<feature type="domain" description="SLH" evidence="3">
    <location>
        <begin position="1142"/>
        <end position="1201"/>
    </location>
</feature>
<feature type="domain" description="SLH" evidence="3">
    <location>
        <begin position="1206"/>
        <end position="1260"/>
    </location>
</feature>
<protein>
    <recommendedName>
        <fullName evidence="3">SLH domain-containing protein</fullName>
    </recommendedName>
</protein>